<proteinExistence type="predicted"/>
<protein>
    <submittedName>
        <fullName evidence="1">Uncharacterized protein</fullName>
    </submittedName>
</protein>
<dbReference type="Proteomes" id="UP001333818">
    <property type="component" value="Unassembled WGS sequence"/>
</dbReference>
<dbReference type="AlphaFoldDB" id="A0AAW9Q0S7"/>
<comment type="caution">
    <text evidence="1">The sequence shown here is derived from an EMBL/GenBank/DDBJ whole genome shotgun (WGS) entry which is preliminary data.</text>
</comment>
<evidence type="ECO:0000313" key="1">
    <source>
        <dbReference type="EMBL" id="MEE3716835.1"/>
    </source>
</evidence>
<evidence type="ECO:0000313" key="2">
    <source>
        <dbReference type="Proteomes" id="UP001333818"/>
    </source>
</evidence>
<gene>
    <name evidence="1" type="ORF">V2H45_08760</name>
</gene>
<reference evidence="1" key="1">
    <citation type="submission" date="2024-01" db="EMBL/GenBank/DDBJ databases">
        <title>Bank of Algae and Cyanobacteria of the Azores (BACA) strain genomes.</title>
        <authorList>
            <person name="Luz R."/>
            <person name="Cordeiro R."/>
            <person name="Fonseca A."/>
            <person name="Goncalves V."/>
        </authorList>
    </citation>
    <scope>NUCLEOTIDE SEQUENCE</scope>
    <source>
        <strain evidence="1">BACA0141</strain>
    </source>
</reference>
<accession>A0AAW9Q0S7</accession>
<dbReference type="EMBL" id="JAZBJZ010000027">
    <property type="protein sequence ID" value="MEE3716835.1"/>
    <property type="molecule type" value="Genomic_DNA"/>
</dbReference>
<keyword evidence="2" id="KW-1185">Reference proteome</keyword>
<dbReference type="RefSeq" id="WP_330483263.1">
    <property type="nucleotide sequence ID" value="NZ_JAZBJZ010000027.1"/>
</dbReference>
<organism evidence="1 2">
    <name type="scientific">Tumidithrix elongata BACA0141</name>
    <dbReference type="NCBI Taxonomy" id="2716417"/>
    <lineage>
        <taxon>Bacteria</taxon>
        <taxon>Bacillati</taxon>
        <taxon>Cyanobacteriota</taxon>
        <taxon>Cyanophyceae</taxon>
        <taxon>Pseudanabaenales</taxon>
        <taxon>Pseudanabaenaceae</taxon>
        <taxon>Tumidithrix</taxon>
        <taxon>Tumidithrix elongata</taxon>
    </lineage>
</organism>
<sequence>MPSQSGRSIVDAFVDQSFPEGRTFCTQFLYSAEFSANTLKSLVTRGKSSSKYELASSLTDSLYSHTIDPEEVLLAFVQQPRKWLSFKLGSCKDFPTFETPNILLTEFGKECWYGPIKDRYSSRKWYIRTKKIPFYENLYKAENVLEGEIPQQFSSVTTHQIRWTVIAEIDINYVALSWNGFRHNELKGNTYEPQIESLMQFPYWSHIPGFFDELVRECKANWEHPVLDQFILYNLWDKYISNPKYVWRHLRIRADHHGVALNAHSTGAFDRESEQIRGLQALARQLAYSALDSLNIEKKPEVIKSVESSLLRTLIQEWETKSYEFSLDEITESELSELSNDNRKSLFRAHCYFANGISNSPQDALQHLNCFVKDYGGSSKALSFLLSELAK</sequence>
<name>A0AAW9Q0S7_9CYAN</name>